<gene>
    <name evidence="12" type="primary">iscS1</name>
    <name evidence="12" type="ORF">C12CBH8_21040</name>
</gene>
<dbReference type="Proteomes" id="UP000593890">
    <property type="component" value="Chromosome"/>
</dbReference>
<keyword evidence="5" id="KW-0479">Metal-binding</keyword>
<dbReference type="GO" id="GO:0046872">
    <property type="term" value="F:metal ion binding"/>
    <property type="evidence" value="ECO:0007669"/>
    <property type="project" value="UniProtKB-KW"/>
</dbReference>
<dbReference type="SUPFAM" id="SSF53383">
    <property type="entry name" value="PLP-dependent transferases"/>
    <property type="match status" value="1"/>
</dbReference>
<keyword evidence="6" id="KW-0663">Pyridoxal phosphate</keyword>
<dbReference type="PIRSF" id="PIRSF005572">
    <property type="entry name" value="NifS"/>
    <property type="match status" value="1"/>
</dbReference>
<sequence length="376" mass="40235">MQDIYLDNSATTAVCKEAVERMVQVMTVSYGNPSSLHQKGIEAEDEMDRARRAVAARLNCTEREIVFTSGGTEANNLALFGGTAAKKRAGKRIVVTQLEHSSVYETADALEQQGFEVIRLAPGPDGKIPVQSIYEAVNEDTILVSMMLVNNETGAIQPVEHIKKAVKKAGAPALIHCDAVQAFGKMSCRPAALGVDLMTVSSHKIHGPKGAGALYIRKGTRILPRQFGGSQEQAIRPGTEGVPSIAGFGAAVEALGDTVQHAAEASKLWNALWEAAEKLPGVRINSPKDALPYVFNLSVEGIRSETMLHFLAGKGIYVSSGSACSKGALSRPLAAMGLDRKTVDSALRISFSRFNRMEHVEALVAGIEEGIARLRK</sequence>
<evidence type="ECO:0000256" key="6">
    <source>
        <dbReference type="ARBA" id="ARBA00022898"/>
    </source>
</evidence>
<dbReference type="Gene3D" id="1.10.260.50">
    <property type="match status" value="1"/>
</dbReference>
<dbReference type="RefSeq" id="WP_099322799.1">
    <property type="nucleotide sequence ID" value="NZ_AP023321.1"/>
</dbReference>
<dbReference type="EC" id="2.8.1.7" evidence="3"/>
<evidence type="ECO:0000256" key="5">
    <source>
        <dbReference type="ARBA" id="ARBA00022723"/>
    </source>
</evidence>
<dbReference type="InterPro" id="IPR016454">
    <property type="entry name" value="Cysteine_dSase"/>
</dbReference>
<dbReference type="Gene3D" id="3.40.640.10">
    <property type="entry name" value="Type I PLP-dependent aspartate aminotransferase-like (Major domain)"/>
    <property type="match status" value="1"/>
</dbReference>
<accession>A0A7I8D607</accession>
<dbReference type="InterPro" id="IPR000192">
    <property type="entry name" value="Aminotrans_V_dom"/>
</dbReference>
<keyword evidence="13" id="KW-1185">Reference proteome</keyword>
<proteinExistence type="inferred from homology"/>
<keyword evidence="7" id="KW-0408">Iron</keyword>
<comment type="cofactor">
    <cofactor evidence="1 10">
        <name>pyridoxal 5'-phosphate</name>
        <dbReference type="ChEBI" id="CHEBI:597326"/>
    </cofactor>
</comment>
<dbReference type="GO" id="GO:0031071">
    <property type="term" value="F:cysteine desulfurase activity"/>
    <property type="evidence" value="ECO:0007669"/>
    <property type="project" value="UniProtKB-EC"/>
</dbReference>
<comment type="similarity">
    <text evidence="2">Belongs to the class-V pyridoxal-phosphate-dependent aminotransferase family. NifS/IscS subfamily.</text>
</comment>
<dbReference type="Gene3D" id="3.90.1150.10">
    <property type="entry name" value="Aspartate Aminotransferase, domain 1"/>
    <property type="match status" value="1"/>
</dbReference>
<dbReference type="PROSITE" id="PS00595">
    <property type="entry name" value="AA_TRANSFER_CLASS_5"/>
    <property type="match status" value="1"/>
</dbReference>
<evidence type="ECO:0000313" key="13">
    <source>
        <dbReference type="Proteomes" id="UP000593890"/>
    </source>
</evidence>
<evidence type="ECO:0000256" key="9">
    <source>
        <dbReference type="ARBA" id="ARBA00050776"/>
    </source>
</evidence>
<dbReference type="KEGG" id="sman:C12CBH8_21040"/>
<keyword evidence="4" id="KW-0808">Transferase</keyword>
<evidence type="ECO:0000256" key="3">
    <source>
        <dbReference type="ARBA" id="ARBA00012239"/>
    </source>
</evidence>
<dbReference type="PANTHER" id="PTHR11601:SF34">
    <property type="entry name" value="CYSTEINE DESULFURASE"/>
    <property type="match status" value="1"/>
</dbReference>
<dbReference type="AlphaFoldDB" id="A0A7I8D607"/>
<comment type="catalytic activity">
    <reaction evidence="9">
        <text>(sulfur carrier)-H + L-cysteine = (sulfur carrier)-SH + L-alanine</text>
        <dbReference type="Rhea" id="RHEA:43892"/>
        <dbReference type="Rhea" id="RHEA-COMP:14737"/>
        <dbReference type="Rhea" id="RHEA-COMP:14739"/>
        <dbReference type="ChEBI" id="CHEBI:29917"/>
        <dbReference type="ChEBI" id="CHEBI:35235"/>
        <dbReference type="ChEBI" id="CHEBI:57972"/>
        <dbReference type="ChEBI" id="CHEBI:64428"/>
        <dbReference type="EC" id="2.8.1.7"/>
    </reaction>
</comment>
<evidence type="ECO:0000256" key="8">
    <source>
        <dbReference type="ARBA" id="ARBA00023014"/>
    </source>
</evidence>
<organism evidence="12 13">
    <name type="scientific">Solibaculum mannosilyticum</name>
    <dbReference type="NCBI Taxonomy" id="2780922"/>
    <lineage>
        <taxon>Bacteria</taxon>
        <taxon>Bacillati</taxon>
        <taxon>Bacillota</taxon>
        <taxon>Clostridia</taxon>
        <taxon>Eubacteriales</taxon>
        <taxon>Oscillospiraceae</taxon>
        <taxon>Solibaculum</taxon>
    </lineage>
</organism>
<name>A0A7I8D607_9FIRM</name>
<evidence type="ECO:0000259" key="11">
    <source>
        <dbReference type="Pfam" id="PF00266"/>
    </source>
</evidence>
<evidence type="ECO:0000313" key="12">
    <source>
        <dbReference type="EMBL" id="BCI61465.1"/>
    </source>
</evidence>
<evidence type="ECO:0000256" key="1">
    <source>
        <dbReference type="ARBA" id="ARBA00001933"/>
    </source>
</evidence>
<dbReference type="InterPro" id="IPR015421">
    <property type="entry name" value="PyrdxlP-dep_Trfase_major"/>
</dbReference>
<dbReference type="GO" id="GO:0051536">
    <property type="term" value="F:iron-sulfur cluster binding"/>
    <property type="evidence" value="ECO:0007669"/>
    <property type="project" value="UniProtKB-KW"/>
</dbReference>
<dbReference type="InterPro" id="IPR015422">
    <property type="entry name" value="PyrdxlP-dep_Trfase_small"/>
</dbReference>
<feature type="domain" description="Aminotransferase class V" evidence="11">
    <location>
        <begin position="4"/>
        <end position="363"/>
    </location>
</feature>
<evidence type="ECO:0000256" key="10">
    <source>
        <dbReference type="RuleBase" id="RU004504"/>
    </source>
</evidence>
<dbReference type="PANTHER" id="PTHR11601">
    <property type="entry name" value="CYSTEINE DESULFURYLASE FAMILY MEMBER"/>
    <property type="match status" value="1"/>
</dbReference>
<dbReference type="InterPro" id="IPR015424">
    <property type="entry name" value="PyrdxlP-dep_Trfase"/>
</dbReference>
<dbReference type="EMBL" id="AP023321">
    <property type="protein sequence ID" value="BCI61465.1"/>
    <property type="molecule type" value="Genomic_DNA"/>
</dbReference>
<evidence type="ECO:0000256" key="7">
    <source>
        <dbReference type="ARBA" id="ARBA00023004"/>
    </source>
</evidence>
<reference evidence="13" key="1">
    <citation type="submission" date="2020-07" db="EMBL/GenBank/DDBJ databases">
        <title>Complete genome sequencing of Clostridia bacterium strain 12CBH8.</title>
        <authorList>
            <person name="Sakamoto M."/>
            <person name="Murakami T."/>
            <person name="Mori H."/>
        </authorList>
    </citation>
    <scope>NUCLEOTIDE SEQUENCE [LARGE SCALE GENOMIC DNA]</scope>
    <source>
        <strain evidence="13">12CBH8</strain>
    </source>
</reference>
<evidence type="ECO:0000256" key="2">
    <source>
        <dbReference type="ARBA" id="ARBA00006490"/>
    </source>
</evidence>
<dbReference type="Pfam" id="PF00266">
    <property type="entry name" value="Aminotran_5"/>
    <property type="match status" value="1"/>
</dbReference>
<protein>
    <recommendedName>
        <fullName evidence="3">cysteine desulfurase</fullName>
        <ecNumber evidence="3">2.8.1.7</ecNumber>
    </recommendedName>
</protein>
<keyword evidence="8" id="KW-0411">Iron-sulfur</keyword>
<evidence type="ECO:0000256" key="4">
    <source>
        <dbReference type="ARBA" id="ARBA00022679"/>
    </source>
</evidence>
<dbReference type="InterPro" id="IPR020578">
    <property type="entry name" value="Aminotrans_V_PyrdxlP_BS"/>
</dbReference>